<accession>A0A075WF84</accession>
<dbReference type="Proteomes" id="UP000028501">
    <property type="component" value="Chromosome"/>
</dbReference>
<feature type="binding site" evidence="9">
    <location>
        <begin position="111"/>
        <end position="118"/>
    </location>
    <ligand>
        <name>ATP</name>
        <dbReference type="ChEBI" id="CHEBI:30616"/>
    </ligand>
</feature>
<evidence type="ECO:0000313" key="14">
    <source>
        <dbReference type="Proteomes" id="UP000028501"/>
    </source>
</evidence>
<evidence type="ECO:0000256" key="6">
    <source>
        <dbReference type="ARBA" id="ARBA00023125"/>
    </source>
</evidence>
<evidence type="ECO:0000256" key="7">
    <source>
        <dbReference type="ARBA" id="ARBA00023172"/>
    </source>
</evidence>
<dbReference type="PROSITE" id="PS50163">
    <property type="entry name" value="RECA_3"/>
    <property type="match status" value="1"/>
</dbReference>
<dbReference type="InterPro" id="IPR003593">
    <property type="entry name" value="AAA+_ATPase"/>
</dbReference>
<dbReference type="KEGG" id="afg:AFULGI_00017030"/>
<dbReference type="SUPFAM" id="SSF47794">
    <property type="entry name" value="Rad51 N-terminal domain-like"/>
    <property type="match status" value="1"/>
</dbReference>
<comment type="similarity">
    <text evidence="1 9 10">Belongs to the eukaryotic RecA-like protein family.</text>
</comment>
<dbReference type="PANTHER" id="PTHR22942">
    <property type="entry name" value="RECA/RAD51/RADA DNA STRAND-PAIRING FAMILY MEMBER"/>
    <property type="match status" value="1"/>
</dbReference>
<dbReference type="Gene3D" id="1.10.150.20">
    <property type="entry name" value="5' to 3' exonuclease, C-terminal subdomain"/>
    <property type="match status" value="1"/>
</dbReference>
<evidence type="ECO:0000256" key="9">
    <source>
        <dbReference type="HAMAP-Rule" id="MF_00348"/>
    </source>
</evidence>
<dbReference type="InterPro" id="IPR027417">
    <property type="entry name" value="P-loop_NTPase"/>
</dbReference>
<gene>
    <name evidence="9" type="primary">radA</name>
    <name evidence="13" type="ORF">AFULGI_00017030</name>
</gene>
<sequence length="326" mass="35210">MDEAVGVMSLEDLPGVGPSTAEKLRSAGYTTVEAIAVASPAELSAAAEIGESNAAKIIAAARKLANIGDFETGDKVFERRQSVRKITTGSKDLDALLGGGVETQAITEFFGEYGSGKSQLCFQLAVNVQLPVEEGGLDGSVIVIDTESTFRPERIAQMAEAKGLDPNDVLKNIHIARAYNSNHQMLLVDRAKEIANGLRSNGKPVKLLIVDSLTAHFRAEYVGRGTLADRQQKLNKHLHDLIKFGEIFNAAIVVTNQVMAKPDSYFFDSTAPVGGHVVAHTATFRVYLRKSKGNLRIARLIDSPCLPEAEAMFRITEMGIEDGKNR</sequence>
<evidence type="ECO:0000256" key="10">
    <source>
        <dbReference type="PIRNR" id="PIRNR005856"/>
    </source>
</evidence>
<dbReference type="Pfam" id="PF14520">
    <property type="entry name" value="HHH_5"/>
    <property type="match status" value="1"/>
</dbReference>
<evidence type="ECO:0000259" key="11">
    <source>
        <dbReference type="PROSITE" id="PS50162"/>
    </source>
</evidence>
<dbReference type="SMART" id="SM00382">
    <property type="entry name" value="AAA"/>
    <property type="match status" value="1"/>
</dbReference>
<dbReference type="GO" id="GO:0005524">
    <property type="term" value="F:ATP binding"/>
    <property type="evidence" value="ECO:0007669"/>
    <property type="project" value="UniProtKB-UniRule"/>
</dbReference>
<evidence type="ECO:0000256" key="1">
    <source>
        <dbReference type="ARBA" id="ARBA00008050"/>
    </source>
</evidence>
<evidence type="ECO:0000256" key="2">
    <source>
        <dbReference type="ARBA" id="ARBA00018144"/>
    </source>
</evidence>
<dbReference type="GO" id="GO:0006310">
    <property type="term" value="P:DNA recombination"/>
    <property type="evidence" value="ECO:0007669"/>
    <property type="project" value="UniProtKB-UniRule"/>
</dbReference>
<keyword evidence="7 9" id="KW-0233">DNA recombination</keyword>
<keyword evidence="5 9" id="KW-0067">ATP-binding</keyword>
<dbReference type="InterPro" id="IPR013632">
    <property type="entry name" value="Rad51_C"/>
</dbReference>
<dbReference type="Gene3D" id="3.40.50.300">
    <property type="entry name" value="P-loop containing nucleotide triphosphate hydrolases"/>
    <property type="match status" value="1"/>
</dbReference>
<keyword evidence="6 9" id="KW-0238">DNA-binding</keyword>
<evidence type="ECO:0000259" key="12">
    <source>
        <dbReference type="PROSITE" id="PS50163"/>
    </source>
</evidence>
<feature type="domain" description="RecA family profile 1" evidence="11">
    <location>
        <begin position="82"/>
        <end position="258"/>
    </location>
</feature>
<dbReference type="FunFam" id="3.40.50.300:FF:002052">
    <property type="entry name" value="DNA repair protein RAD51 homolog"/>
    <property type="match status" value="1"/>
</dbReference>
<dbReference type="CDD" id="cd19515">
    <property type="entry name" value="archRadA"/>
    <property type="match status" value="1"/>
</dbReference>
<dbReference type="InterPro" id="IPR011938">
    <property type="entry name" value="DNA_recomb/repair_RadA"/>
</dbReference>
<reference evidence="13 14" key="1">
    <citation type="submission" date="2013-07" db="EMBL/GenBank/DDBJ databases">
        <title>Genome of Archaeoglobus fulgidus.</title>
        <authorList>
            <person name="Fiebig A."/>
            <person name="Birkeland N.-K."/>
        </authorList>
    </citation>
    <scope>NUCLEOTIDE SEQUENCE [LARGE SCALE GENOMIC DNA]</scope>
    <source>
        <strain evidence="13 14">DSM 8774</strain>
    </source>
</reference>
<dbReference type="EMBL" id="CP006577">
    <property type="protein sequence ID" value="AIG98462.1"/>
    <property type="molecule type" value="Genomic_DNA"/>
</dbReference>
<evidence type="ECO:0000256" key="4">
    <source>
        <dbReference type="ARBA" id="ARBA00022763"/>
    </source>
</evidence>
<evidence type="ECO:0000313" key="13">
    <source>
        <dbReference type="EMBL" id="AIG98462.1"/>
    </source>
</evidence>
<dbReference type="HAMAP" id="MF_00348">
    <property type="entry name" value="RadA_arch"/>
    <property type="match status" value="1"/>
</dbReference>
<organism evidence="13 14">
    <name type="scientific">Archaeoglobus fulgidus DSM 8774</name>
    <dbReference type="NCBI Taxonomy" id="1344584"/>
    <lineage>
        <taxon>Archaea</taxon>
        <taxon>Methanobacteriati</taxon>
        <taxon>Methanobacteriota</taxon>
        <taxon>Archaeoglobi</taxon>
        <taxon>Archaeoglobales</taxon>
        <taxon>Archaeoglobaceae</taxon>
        <taxon>Archaeoglobus</taxon>
    </lineage>
</organism>
<keyword evidence="3 9" id="KW-0547">Nucleotide-binding</keyword>
<dbReference type="GO" id="GO:0006281">
    <property type="term" value="P:DNA repair"/>
    <property type="evidence" value="ECO:0007669"/>
    <property type="project" value="UniProtKB-UniRule"/>
</dbReference>
<dbReference type="AlphaFoldDB" id="A0A075WF84"/>
<dbReference type="InterPro" id="IPR020588">
    <property type="entry name" value="RecA_ATP-bd"/>
</dbReference>
<evidence type="ECO:0000256" key="3">
    <source>
        <dbReference type="ARBA" id="ARBA00022741"/>
    </source>
</evidence>
<dbReference type="SUPFAM" id="SSF52540">
    <property type="entry name" value="P-loop containing nucleoside triphosphate hydrolases"/>
    <property type="match status" value="1"/>
</dbReference>
<dbReference type="NCBIfam" id="TIGR02236">
    <property type="entry name" value="recomb_radA"/>
    <property type="match status" value="1"/>
</dbReference>
<comment type="function">
    <text evidence="8 9 10">Involved in DNA repair and in homologous recombination. Binds and assemble on single-stranded DNA to form a nucleoprotein filament. Hydrolyzes ATP in a ssDNA-dependent manner and promotes DNA strand exchange between homologous DNA molecules.</text>
</comment>
<dbReference type="PROSITE" id="PS50162">
    <property type="entry name" value="RECA_2"/>
    <property type="match status" value="1"/>
</dbReference>
<dbReference type="GO" id="GO:0003684">
    <property type="term" value="F:damaged DNA binding"/>
    <property type="evidence" value="ECO:0007669"/>
    <property type="project" value="UniProtKB-UniRule"/>
</dbReference>
<evidence type="ECO:0000256" key="5">
    <source>
        <dbReference type="ARBA" id="ARBA00022840"/>
    </source>
</evidence>
<dbReference type="InterPro" id="IPR020587">
    <property type="entry name" value="RecA_monomer-monomer_interface"/>
</dbReference>
<evidence type="ECO:0000256" key="8">
    <source>
        <dbReference type="ARBA" id="ARBA00025684"/>
    </source>
</evidence>
<dbReference type="PANTHER" id="PTHR22942:SF30">
    <property type="entry name" value="MEIOTIC RECOMBINATION PROTEIN DMC1_LIM15 HOMOLOG"/>
    <property type="match status" value="1"/>
</dbReference>
<name>A0A075WF84_ARCFL</name>
<dbReference type="NCBIfam" id="NF003301">
    <property type="entry name" value="PRK04301.1"/>
    <property type="match status" value="1"/>
</dbReference>
<protein>
    <recommendedName>
        <fullName evidence="2 9">DNA repair and recombination protein RadA</fullName>
    </recommendedName>
</protein>
<dbReference type="InterPro" id="IPR010995">
    <property type="entry name" value="DNA_repair_Rad51/TF_NusA_a-hlx"/>
</dbReference>
<dbReference type="PIRSF" id="PIRSF005856">
    <property type="entry name" value="Rad51"/>
    <property type="match status" value="1"/>
</dbReference>
<proteinExistence type="inferred from homology"/>
<dbReference type="GO" id="GO:0140664">
    <property type="term" value="F:ATP-dependent DNA damage sensor activity"/>
    <property type="evidence" value="ECO:0007669"/>
    <property type="project" value="InterPro"/>
</dbReference>
<dbReference type="Pfam" id="PF08423">
    <property type="entry name" value="Rad51"/>
    <property type="match status" value="1"/>
</dbReference>
<dbReference type="InterPro" id="IPR016467">
    <property type="entry name" value="DNA_recomb/repair_RecA-like"/>
</dbReference>
<dbReference type="HOGENOM" id="CLU_041732_0_0_2"/>
<feature type="domain" description="RecA family profile 2" evidence="12">
    <location>
        <begin position="263"/>
        <end position="326"/>
    </location>
</feature>
<keyword evidence="4 9" id="KW-0227">DNA damage</keyword>